<dbReference type="GO" id="GO:0051539">
    <property type="term" value="F:4 iron, 4 sulfur cluster binding"/>
    <property type="evidence" value="ECO:0007669"/>
    <property type="project" value="UniProtKB-KW"/>
</dbReference>
<keyword evidence="2" id="KW-0479">Metal-binding</keyword>
<dbReference type="Gene3D" id="3.40.50.1780">
    <property type="match status" value="1"/>
</dbReference>
<dbReference type="InterPro" id="IPR009016">
    <property type="entry name" value="Fe_hydrogenase"/>
</dbReference>
<organism evidence="4 5">
    <name type="scientific">Smittium culicis</name>
    <dbReference type="NCBI Taxonomy" id="133412"/>
    <lineage>
        <taxon>Eukaryota</taxon>
        <taxon>Fungi</taxon>
        <taxon>Fungi incertae sedis</taxon>
        <taxon>Zoopagomycota</taxon>
        <taxon>Kickxellomycotina</taxon>
        <taxon>Harpellomycetes</taxon>
        <taxon>Harpellales</taxon>
        <taxon>Legeriomycetaceae</taxon>
        <taxon>Smittium</taxon>
    </lineage>
</organism>
<dbReference type="InterPro" id="IPR050340">
    <property type="entry name" value="Cytosolic_Fe-S_CAF"/>
</dbReference>
<evidence type="ECO:0000259" key="3">
    <source>
        <dbReference type="Pfam" id="PF02906"/>
    </source>
</evidence>
<sequence length="555" mass="61591">MSFSNGVRLSQLNDFLLPEQDCIKPVSFKKRKNLTTKTENDVDSSQENSKILNSDSSIKYEVMKESENATPEQAQVNLADCLACSGCVTTSEAVLVNLQSFDQVLNKLSNPHENQIVIFTISPQTVASFSVKYNLSTLETKKLLDYHLKKSGAHFVLDLNFARSLMQLEAANEFISHKKNLSSLPIISSWCPGVVCYAEKSQHLLVNSFSKVKSPMQIMASFVKAQVSNSYLFSSSNIYHVAVMPCFDKKLEASRPEFSTDNEPSSRLVDIVISTAELDSLFTSLKVEFNKNIPEISNSSATTQTQLSDFSLFQDNNSIQFTPSNPSNISHTGSAGGTLEFVLQAAAKSLHSLELPISDLNGQTPNPLVKISYSSRNKSKDYKEISISIPGSEDTLVGVAVYGFRHLQTLIRKLKSKSCKNYDYVEVAACPGACGNGGGQLKPLLEKSNNIRDPLPKSLTNHTTSLVELAYSNSELSYLPPNTSDNPKTDIGHNLLPSFVLHNIPPILRETPNTPNYSNQLELLYNIKNTPEFKKFYYTDFQIVESNKDKLITNW</sequence>
<name>A0A1R1YTP6_9FUNG</name>
<evidence type="ECO:0000256" key="2">
    <source>
        <dbReference type="ARBA" id="ARBA00022485"/>
    </source>
</evidence>
<evidence type="ECO:0000313" key="5">
    <source>
        <dbReference type="Proteomes" id="UP000187429"/>
    </source>
</evidence>
<reference evidence="5" key="1">
    <citation type="submission" date="2017-01" db="EMBL/GenBank/DDBJ databases">
        <authorList>
            <person name="Wang Y."/>
            <person name="White M."/>
            <person name="Kvist S."/>
            <person name="Moncalvo J.-M."/>
        </authorList>
    </citation>
    <scope>NUCLEOTIDE SEQUENCE [LARGE SCALE GENOMIC DNA]</scope>
    <source>
        <strain evidence="5">ID-206-W2</strain>
    </source>
</reference>
<gene>
    <name evidence="4" type="ORF">AYI69_g205</name>
</gene>
<protein>
    <submittedName>
        <fullName evidence="4">Cytosolic Fe-S cluster assembly factor NARFL</fullName>
    </submittedName>
</protein>
<accession>A0A1R1YTP6</accession>
<dbReference type="SUPFAM" id="SSF53920">
    <property type="entry name" value="Fe-only hydrogenase"/>
    <property type="match status" value="1"/>
</dbReference>
<dbReference type="Pfam" id="PF02906">
    <property type="entry name" value="Fe_hyd_lg_C"/>
    <property type="match status" value="1"/>
</dbReference>
<proteinExistence type="inferred from homology"/>
<feature type="domain" description="Iron hydrogenase large subunit C-terminal" evidence="3">
    <location>
        <begin position="116"/>
        <end position="438"/>
    </location>
</feature>
<dbReference type="OrthoDB" id="10253113at2759"/>
<dbReference type="EMBL" id="LSSM01000044">
    <property type="protein sequence ID" value="OMJ30254.1"/>
    <property type="molecule type" value="Genomic_DNA"/>
</dbReference>
<comment type="similarity">
    <text evidence="1">Belongs to the NARF family.</text>
</comment>
<keyword evidence="5" id="KW-1185">Reference proteome</keyword>
<evidence type="ECO:0000313" key="4">
    <source>
        <dbReference type="EMBL" id="OMJ30254.1"/>
    </source>
</evidence>
<dbReference type="Proteomes" id="UP000187429">
    <property type="component" value="Unassembled WGS sequence"/>
</dbReference>
<keyword evidence="2" id="KW-0411">Iron-sulfur</keyword>
<dbReference type="PANTHER" id="PTHR11615">
    <property type="entry name" value="NITRATE, FORMATE, IRON DEHYDROGENASE"/>
    <property type="match status" value="1"/>
</dbReference>
<evidence type="ECO:0000256" key="1">
    <source>
        <dbReference type="ARBA" id="ARBA00006596"/>
    </source>
</evidence>
<keyword evidence="2" id="KW-0004">4Fe-4S</keyword>
<dbReference type="InterPro" id="IPR004108">
    <property type="entry name" value="Fe_hydrogenase_lsu_C"/>
</dbReference>
<comment type="caution">
    <text evidence="4">The sequence shown here is derived from an EMBL/GenBank/DDBJ whole genome shotgun (WGS) entry which is preliminary data.</text>
</comment>
<dbReference type="Gene3D" id="3.40.950.10">
    <property type="entry name" value="Fe-only Hydrogenase (Larger Subunit), Chain L, domain 3"/>
    <property type="match status" value="1"/>
</dbReference>
<keyword evidence="2" id="KW-0408">Iron</keyword>
<dbReference type="AlphaFoldDB" id="A0A1R1YTP6"/>